<name>D7G760_ECTSI</name>
<dbReference type="CDD" id="cd12885">
    <property type="entry name" value="SPRY_RanBP_like"/>
    <property type="match status" value="1"/>
</dbReference>
<dbReference type="AlphaFoldDB" id="D7G760"/>
<evidence type="ECO:0000259" key="1">
    <source>
        <dbReference type="SMART" id="SM00449"/>
    </source>
</evidence>
<gene>
    <name evidence="2" type="ORF">Esi_0008_0224</name>
</gene>
<dbReference type="InterPro" id="IPR013320">
    <property type="entry name" value="ConA-like_dom_sf"/>
</dbReference>
<dbReference type="PANTHER" id="PTHR12864">
    <property type="entry name" value="RAN BINDING PROTEIN 9-RELATED"/>
    <property type="match status" value="1"/>
</dbReference>
<evidence type="ECO:0000313" key="2">
    <source>
        <dbReference type="EMBL" id="CBJ25753.1"/>
    </source>
</evidence>
<dbReference type="SUPFAM" id="SSF49899">
    <property type="entry name" value="Concanavalin A-like lectins/glucanases"/>
    <property type="match status" value="1"/>
</dbReference>
<feature type="domain" description="SPRY" evidence="1">
    <location>
        <begin position="227"/>
        <end position="365"/>
    </location>
</feature>
<accession>D7G760</accession>
<dbReference type="InParanoid" id="D7G760"/>
<dbReference type="InterPro" id="IPR036047">
    <property type="entry name" value="F-box-like_dom_sf"/>
</dbReference>
<dbReference type="Pfam" id="PF00622">
    <property type="entry name" value="SPRY"/>
    <property type="match status" value="1"/>
</dbReference>
<dbReference type="STRING" id="2880.D7G760"/>
<reference evidence="2 3" key="1">
    <citation type="journal article" date="2010" name="Nature">
        <title>The Ectocarpus genome and the independent evolution of multicellularity in brown algae.</title>
        <authorList>
            <person name="Cock J.M."/>
            <person name="Sterck L."/>
            <person name="Rouze P."/>
            <person name="Scornet D."/>
            <person name="Allen A.E."/>
            <person name="Amoutzias G."/>
            <person name="Anthouard V."/>
            <person name="Artiguenave F."/>
            <person name="Aury J.M."/>
            <person name="Badger J.H."/>
            <person name="Beszteri B."/>
            <person name="Billiau K."/>
            <person name="Bonnet E."/>
            <person name="Bothwell J.H."/>
            <person name="Bowler C."/>
            <person name="Boyen C."/>
            <person name="Brownlee C."/>
            <person name="Carrano C.J."/>
            <person name="Charrier B."/>
            <person name="Cho G.Y."/>
            <person name="Coelho S.M."/>
            <person name="Collen J."/>
            <person name="Corre E."/>
            <person name="Da Silva C."/>
            <person name="Delage L."/>
            <person name="Delaroque N."/>
            <person name="Dittami S.M."/>
            <person name="Doulbeau S."/>
            <person name="Elias M."/>
            <person name="Farnham G."/>
            <person name="Gachon C.M."/>
            <person name="Gschloessl B."/>
            <person name="Heesch S."/>
            <person name="Jabbari K."/>
            <person name="Jubin C."/>
            <person name="Kawai H."/>
            <person name="Kimura K."/>
            <person name="Kloareg B."/>
            <person name="Kupper F.C."/>
            <person name="Lang D."/>
            <person name="Le Bail A."/>
            <person name="Leblanc C."/>
            <person name="Lerouge P."/>
            <person name="Lohr M."/>
            <person name="Lopez P.J."/>
            <person name="Martens C."/>
            <person name="Maumus F."/>
            <person name="Michel G."/>
            <person name="Miranda-Saavedra D."/>
            <person name="Morales J."/>
            <person name="Moreau H."/>
            <person name="Motomura T."/>
            <person name="Nagasato C."/>
            <person name="Napoli C.A."/>
            <person name="Nelson D.R."/>
            <person name="Nyvall-Collen P."/>
            <person name="Peters A.F."/>
            <person name="Pommier C."/>
            <person name="Potin P."/>
            <person name="Poulain J."/>
            <person name="Quesneville H."/>
            <person name="Read B."/>
            <person name="Rensing S.A."/>
            <person name="Ritter A."/>
            <person name="Rousvoal S."/>
            <person name="Samanta M."/>
            <person name="Samson G."/>
            <person name="Schroeder D.C."/>
            <person name="Segurens B."/>
            <person name="Strittmatter M."/>
            <person name="Tonon T."/>
            <person name="Tregear J.W."/>
            <person name="Valentin K."/>
            <person name="von Dassow P."/>
            <person name="Yamagishi T."/>
            <person name="Van de Peer Y."/>
            <person name="Wincker P."/>
        </authorList>
    </citation>
    <scope>NUCLEOTIDE SEQUENCE [LARGE SCALE GENOMIC DNA]</scope>
    <source>
        <strain evidence="3">Ec32 / CCAP1310/4</strain>
    </source>
</reference>
<proteinExistence type="predicted"/>
<keyword evidence="3" id="KW-1185">Reference proteome</keyword>
<sequence>MTKPESNTATSCRRCLFDNVAPPVLLSAASWLPIRDLLALGTVDRSFRDLTKDDMLWKLAAVFLFRSALVDGQSSLVEGVSVGLHKDAPGNLTLQDICRCMVGAWPTHIDRHWRADELLQASIGGVLQPLQAGAASGGVSGSDADPENAQRADTALAAGLCDGVVFRGGLGGDRAVRANVPFPWAGCGRTRSQRPRGADMSRGSSLVKMELTTYDRAKAAAARTAAVEMSGTAGWSTRTRKDKQPGWDRNSWGLHSDDGCFHHRGAIALSATADPTTFGPGDTVGCGLLYPRGLAHYEHWLSGRGGALPTAGENDSGGSKGAIFFTKNGRYLGMASRRVNVKRPLYPCVGLDSHCCVAVNFGAKPFAFDVPAFEALFTGAALGSAPPVRERRCHTDDIKKVYSGRNGFTNPRVLCPHLRLQPPVDEERQNDARVPKTTRNVPKGVGVLASESELLRRSLKSIRL</sequence>
<dbReference type="InterPro" id="IPR043136">
    <property type="entry name" value="B30.2/SPRY_sf"/>
</dbReference>
<dbReference type="OrthoDB" id="258495at2759"/>
<dbReference type="Proteomes" id="UP000002630">
    <property type="component" value="Linkage Group LG02"/>
</dbReference>
<dbReference type="eggNOG" id="KOG1477">
    <property type="taxonomic scope" value="Eukaryota"/>
</dbReference>
<dbReference type="EMBL" id="FN649035">
    <property type="protein sequence ID" value="CBJ25753.1"/>
    <property type="molecule type" value="Genomic_DNA"/>
</dbReference>
<organism evidence="2 3">
    <name type="scientific">Ectocarpus siliculosus</name>
    <name type="common">Brown alga</name>
    <name type="synonym">Conferva siliculosa</name>
    <dbReference type="NCBI Taxonomy" id="2880"/>
    <lineage>
        <taxon>Eukaryota</taxon>
        <taxon>Sar</taxon>
        <taxon>Stramenopiles</taxon>
        <taxon>Ochrophyta</taxon>
        <taxon>PX clade</taxon>
        <taxon>Phaeophyceae</taxon>
        <taxon>Ectocarpales</taxon>
        <taxon>Ectocarpaceae</taxon>
        <taxon>Ectocarpus</taxon>
    </lineage>
</organism>
<evidence type="ECO:0000313" key="3">
    <source>
        <dbReference type="Proteomes" id="UP000002630"/>
    </source>
</evidence>
<dbReference type="InterPro" id="IPR003877">
    <property type="entry name" value="SPRY_dom"/>
</dbReference>
<dbReference type="InterPro" id="IPR044736">
    <property type="entry name" value="Gid1/RanBPM/SPLA_SPRY"/>
</dbReference>
<protein>
    <recommendedName>
        <fullName evidence="1">SPRY domain-containing protein</fullName>
    </recommendedName>
</protein>
<dbReference type="SMART" id="SM00449">
    <property type="entry name" value="SPRY"/>
    <property type="match status" value="1"/>
</dbReference>
<dbReference type="Gene3D" id="2.60.120.920">
    <property type="match status" value="1"/>
</dbReference>
<dbReference type="EMBL" id="FN649727">
    <property type="protein sequence ID" value="CBJ25753.1"/>
    <property type="molecule type" value="Genomic_DNA"/>
</dbReference>
<dbReference type="InterPro" id="IPR050618">
    <property type="entry name" value="Ubq-SigPath_Reg"/>
</dbReference>
<dbReference type="SUPFAM" id="SSF81383">
    <property type="entry name" value="F-box domain"/>
    <property type="match status" value="1"/>
</dbReference>